<feature type="transmembrane region" description="Helical" evidence="5">
    <location>
        <begin position="105"/>
        <end position="123"/>
    </location>
</feature>
<feature type="transmembrane region" description="Helical" evidence="5">
    <location>
        <begin position="358"/>
        <end position="384"/>
    </location>
</feature>
<evidence type="ECO:0000256" key="5">
    <source>
        <dbReference type="SAM" id="Phobius"/>
    </source>
</evidence>
<evidence type="ECO:0000256" key="1">
    <source>
        <dbReference type="ARBA" id="ARBA00004141"/>
    </source>
</evidence>
<evidence type="ECO:0000313" key="8">
    <source>
        <dbReference type="Proteomes" id="UP000092651"/>
    </source>
</evidence>
<keyword evidence="8" id="KW-1185">Reference proteome</keyword>
<dbReference type="RefSeq" id="WP_065394950.1">
    <property type="nucleotide sequence ID" value="NZ_MAYH01000034.1"/>
</dbReference>
<feature type="domain" description="Major facilitator superfamily (MFS) profile" evidence="6">
    <location>
        <begin position="7"/>
        <end position="460"/>
    </location>
</feature>
<keyword evidence="3 5" id="KW-1133">Transmembrane helix</keyword>
<feature type="transmembrane region" description="Helical" evidence="5">
    <location>
        <begin position="199"/>
        <end position="219"/>
    </location>
</feature>
<comment type="subcellular location">
    <subcellularLocation>
        <location evidence="1">Membrane</location>
        <topology evidence="1">Multi-pass membrane protein</topology>
    </subcellularLocation>
</comment>
<evidence type="ECO:0000256" key="4">
    <source>
        <dbReference type="ARBA" id="ARBA00023136"/>
    </source>
</evidence>
<dbReference type="Gene3D" id="1.20.1720.10">
    <property type="entry name" value="Multidrug resistance protein D"/>
    <property type="match status" value="1"/>
</dbReference>
<keyword evidence="4 5" id="KW-0472">Membrane</keyword>
<protein>
    <submittedName>
        <fullName evidence="7">MFS transporter</fullName>
    </submittedName>
</protein>
<accession>A0A1B8ZFY9</accession>
<feature type="transmembrane region" description="Helical" evidence="5">
    <location>
        <begin position="434"/>
        <end position="454"/>
    </location>
</feature>
<dbReference type="SUPFAM" id="SSF103473">
    <property type="entry name" value="MFS general substrate transporter"/>
    <property type="match status" value="1"/>
</dbReference>
<evidence type="ECO:0000256" key="3">
    <source>
        <dbReference type="ARBA" id="ARBA00022989"/>
    </source>
</evidence>
<sequence>MKNNYLILSIILLGQLLTIMDIFIINVSIPSIQRDLHASNGEMQFIIAAYLIGFSSFLITGGRLGDLYGRKKMFIIGLLFFMISSIGCGVSSGAIQLIISRFIQGISAALLAPQVLSMIQILFPDHEQRTKAMGWYGITIGIGTIAGQFLGGYFSSLRGFEEPWRFIFFINVPVCLLAVFFSVIKLQESKVIMKQSFDIWGVATLSTGLFSITYALTALEQDEFSLQNIFVLIISVIILVYFIQNQKNRMKADKPFLIDFELFRFKNFNLGIIAVSFFFIMLDSYFYILSVFFQDGLKISSLKAGEVIVFQGIGFILASVFSVKFILKYGKAALIFGLGFIILVLIIQIIVFRFQDDYYLFCLLLFLHGLGVGSIIPSLANIALSGMPDKLIGNASGVYNTFQQIAAIIGIVAVGSIFYYFLGEKPVVKHYHNAFTIAVILNVFCLMFVLVAVFKVPDYVLPKPFKVNPKITESSINEKFHR</sequence>
<feature type="transmembrane region" description="Helical" evidence="5">
    <location>
        <begin position="5"/>
        <end position="25"/>
    </location>
</feature>
<dbReference type="Gene3D" id="1.20.1250.20">
    <property type="entry name" value="MFS general substrate transporter like domains"/>
    <property type="match status" value="1"/>
</dbReference>
<dbReference type="CDD" id="cd17321">
    <property type="entry name" value="MFS_MMR_MDR_like"/>
    <property type="match status" value="1"/>
</dbReference>
<feature type="transmembrane region" description="Helical" evidence="5">
    <location>
        <begin position="166"/>
        <end position="187"/>
    </location>
</feature>
<dbReference type="OrthoDB" id="783189at2"/>
<dbReference type="Pfam" id="PF07690">
    <property type="entry name" value="MFS_1"/>
    <property type="match status" value="1"/>
</dbReference>
<gene>
    <name evidence="7" type="ORF">BBI01_11295</name>
</gene>
<feature type="transmembrane region" description="Helical" evidence="5">
    <location>
        <begin position="135"/>
        <end position="154"/>
    </location>
</feature>
<feature type="transmembrane region" description="Helical" evidence="5">
    <location>
        <begin position="268"/>
        <end position="288"/>
    </location>
</feature>
<feature type="transmembrane region" description="Helical" evidence="5">
    <location>
        <begin position="405"/>
        <end position="422"/>
    </location>
</feature>
<organism evidence="7 8">
    <name type="scientific">Chryseobacterium artocarpi</name>
    <dbReference type="NCBI Taxonomy" id="1414727"/>
    <lineage>
        <taxon>Bacteria</taxon>
        <taxon>Pseudomonadati</taxon>
        <taxon>Bacteroidota</taxon>
        <taxon>Flavobacteriia</taxon>
        <taxon>Flavobacteriales</taxon>
        <taxon>Weeksellaceae</taxon>
        <taxon>Chryseobacterium group</taxon>
        <taxon>Chryseobacterium</taxon>
    </lineage>
</organism>
<dbReference type="GO" id="GO:0016020">
    <property type="term" value="C:membrane"/>
    <property type="evidence" value="ECO:0007669"/>
    <property type="project" value="UniProtKB-SubCell"/>
</dbReference>
<name>A0A1B8ZFY9_9FLAO</name>
<feature type="transmembrane region" description="Helical" evidence="5">
    <location>
        <begin position="74"/>
        <end position="99"/>
    </location>
</feature>
<dbReference type="InterPro" id="IPR020846">
    <property type="entry name" value="MFS_dom"/>
</dbReference>
<dbReference type="EMBL" id="MAYH01000034">
    <property type="protein sequence ID" value="OCA70535.1"/>
    <property type="molecule type" value="Genomic_DNA"/>
</dbReference>
<feature type="transmembrane region" description="Helical" evidence="5">
    <location>
        <begin position="45"/>
        <end position="62"/>
    </location>
</feature>
<feature type="transmembrane region" description="Helical" evidence="5">
    <location>
        <begin position="308"/>
        <end position="327"/>
    </location>
</feature>
<comment type="caution">
    <text evidence="7">The sequence shown here is derived from an EMBL/GenBank/DDBJ whole genome shotgun (WGS) entry which is preliminary data.</text>
</comment>
<dbReference type="PANTHER" id="PTHR42718">
    <property type="entry name" value="MAJOR FACILITATOR SUPERFAMILY MULTIDRUG TRANSPORTER MFSC"/>
    <property type="match status" value="1"/>
</dbReference>
<dbReference type="InterPro" id="IPR011701">
    <property type="entry name" value="MFS"/>
</dbReference>
<dbReference type="InterPro" id="IPR036259">
    <property type="entry name" value="MFS_trans_sf"/>
</dbReference>
<dbReference type="GO" id="GO:0022857">
    <property type="term" value="F:transmembrane transporter activity"/>
    <property type="evidence" value="ECO:0007669"/>
    <property type="project" value="InterPro"/>
</dbReference>
<feature type="transmembrane region" description="Helical" evidence="5">
    <location>
        <begin position="334"/>
        <end position="352"/>
    </location>
</feature>
<keyword evidence="2 5" id="KW-0812">Transmembrane</keyword>
<proteinExistence type="predicted"/>
<dbReference type="PANTHER" id="PTHR42718:SF39">
    <property type="entry name" value="ACTINORHODIN TRANSPORTER-RELATED"/>
    <property type="match status" value="1"/>
</dbReference>
<dbReference type="PROSITE" id="PS50850">
    <property type="entry name" value="MFS"/>
    <property type="match status" value="1"/>
</dbReference>
<dbReference type="Proteomes" id="UP000092651">
    <property type="component" value="Unassembled WGS sequence"/>
</dbReference>
<evidence type="ECO:0000313" key="7">
    <source>
        <dbReference type="EMBL" id="OCA70535.1"/>
    </source>
</evidence>
<reference evidence="7 8" key="1">
    <citation type="submission" date="2016-07" db="EMBL/GenBank/DDBJ databases">
        <authorList>
            <person name="Jeong J.-J."/>
            <person name="Kim D.W."/>
            <person name="Sang M.K."/>
            <person name="Choi I.-G."/>
            <person name="Kim K.D."/>
        </authorList>
    </citation>
    <scope>NUCLEOTIDE SEQUENCE [LARGE SCALE GENOMIC DNA]</scope>
    <source>
        <strain evidence="7 8">UTM-3</strain>
    </source>
</reference>
<evidence type="ECO:0000259" key="6">
    <source>
        <dbReference type="PROSITE" id="PS50850"/>
    </source>
</evidence>
<evidence type="ECO:0000256" key="2">
    <source>
        <dbReference type="ARBA" id="ARBA00022692"/>
    </source>
</evidence>
<dbReference type="AlphaFoldDB" id="A0A1B8ZFY9"/>
<feature type="transmembrane region" description="Helical" evidence="5">
    <location>
        <begin position="225"/>
        <end position="243"/>
    </location>
</feature>